<name>A0A0L7KTI0_OPEBR</name>
<evidence type="ECO:0000256" key="3">
    <source>
        <dbReference type="ARBA" id="ARBA00023295"/>
    </source>
</evidence>
<dbReference type="Gene3D" id="3.20.20.80">
    <property type="entry name" value="Glycosidases"/>
    <property type="match status" value="2"/>
</dbReference>
<dbReference type="GO" id="GO:0005975">
    <property type="term" value="P:carbohydrate metabolic process"/>
    <property type="evidence" value="ECO:0007669"/>
    <property type="project" value="InterPro"/>
</dbReference>
<dbReference type="STRING" id="104452.A0A0L7KTI0"/>
<protein>
    <submittedName>
        <fullName evidence="5">Beta-glucosidase</fullName>
    </submittedName>
</protein>
<reference evidence="5 6" key="1">
    <citation type="journal article" date="2015" name="Genome Biol. Evol.">
        <title>The genome of winter moth (Operophtera brumata) provides a genomic perspective on sexual dimorphism and phenology.</title>
        <authorList>
            <person name="Derks M.F."/>
            <person name="Smit S."/>
            <person name="Salis L."/>
            <person name="Schijlen E."/>
            <person name="Bossers A."/>
            <person name="Mateman C."/>
            <person name="Pijl A.S."/>
            <person name="de Ridder D."/>
            <person name="Groenen M.A."/>
            <person name="Visser M.E."/>
            <person name="Megens H.J."/>
        </authorList>
    </citation>
    <scope>NUCLEOTIDE SEQUENCE [LARGE SCALE GENOMIC DNA]</scope>
    <source>
        <strain evidence="5">WM2013NL</strain>
        <tissue evidence="5">Head and thorax</tissue>
    </source>
</reference>
<keyword evidence="2" id="KW-0378">Hydrolase</keyword>
<dbReference type="PANTHER" id="PTHR10353:SF36">
    <property type="entry name" value="LP05116P"/>
    <property type="match status" value="1"/>
</dbReference>
<comment type="caution">
    <text evidence="5">The sequence shown here is derived from an EMBL/GenBank/DDBJ whole genome shotgun (WGS) entry which is preliminary data.</text>
</comment>
<proteinExistence type="inferred from homology"/>
<keyword evidence="3" id="KW-0326">Glycosidase</keyword>
<comment type="similarity">
    <text evidence="1 4">Belongs to the glycosyl hydrolase 1 family.</text>
</comment>
<dbReference type="SUPFAM" id="SSF51445">
    <property type="entry name" value="(Trans)glycosidases"/>
    <property type="match status" value="1"/>
</dbReference>
<dbReference type="Proteomes" id="UP000037510">
    <property type="component" value="Unassembled WGS sequence"/>
</dbReference>
<dbReference type="Pfam" id="PF00232">
    <property type="entry name" value="Glyco_hydro_1"/>
    <property type="match status" value="1"/>
</dbReference>
<dbReference type="GO" id="GO:0008422">
    <property type="term" value="F:beta-glucosidase activity"/>
    <property type="evidence" value="ECO:0007669"/>
    <property type="project" value="TreeGrafter"/>
</dbReference>
<evidence type="ECO:0000256" key="4">
    <source>
        <dbReference type="RuleBase" id="RU003690"/>
    </source>
</evidence>
<sequence>DSSPVDDGSTGDVAADSYHQYQRDVELMKELGLDFYRFSVSWTRILPRGFADSINQAGISYYNNLIDELVRNNIKPFLTMYHWDMPWNLQVLGGWTNPFVVQLFTDYAKVLFDKFGDRVKYWVTVNDPRKACSDEFNADIKAPEANNTGIAVYLCAKNILLAHAHAYHLYDEKYRKLQNGTIGIAINQNWYEPASDTIDDYQAAADARQFEEVPWGFSKVLIEIRNLYDNPPVYVLENGWATSGGLLDDGRVAYHRSYLNALLDAVDEGCDIRGSRVVDPYYEPEHFTADIAS</sequence>
<organism evidence="5 6">
    <name type="scientific">Operophtera brumata</name>
    <name type="common">Winter moth</name>
    <name type="synonym">Phalaena brumata</name>
    <dbReference type="NCBI Taxonomy" id="104452"/>
    <lineage>
        <taxon>Eukaryota</taxon>
        <taxon>Metazoa</taxon>
        <taxon>Ecdysozoa</taxon>
        <taxon>Arthropoda</taxon>
        <taxon>Hexapoda</taxon>
        <taxon>Insecta</taxon>
        <taxon>Pterygota</taxon>
        <taxon>Neoptera</taxon>
        <taxon>Endopterygota</taxon>
        <taxon>Lepidoptera</taxon>
        <taxon>Glossata</taxon>
        <taxon>Ditrysia</taxon>
        <taxon>Geometroidea</taxon>
        <taxon>Geometridae</taxon>
        <taxon>Larentiinae</taxon>
        <taxon>Operophtera</taxon>
    </lineage>
</organism>
<dbReference type="PANTHER" id="PTHR10353">
    <property type="entry name" value="GLYCOSYL HYDROLASE"/>
    <property type="match status" value="1"/>
</dbReference>
<evidence type="ECO:0000313" key="6">
    <source>
        <dbReference type="Proteomes" id="UP000037510"/>
    </source>
</evidence>
<evidence type="ECO:0000313" key="5">
    <source>
        <dbReference type="EMBL" id="KOB66415.1"/>
    </source>
</evidence>
<accession>A0A0L7KTI0</accession>
<keyword evidence="6" id="KW-1185">Reference proteome</keyword>
<dbReference type="EMBL" id="JTDY01005968">
    <property type="protein sequence ID" value="KOB66415.1"/>
    <property type="molecule type" value="Genomic_DNA"/>
</dbReference>
<gene>
    <name evidence="5" type="ORF">OBRU01_21248</name>
</gene>
<feature type="non-terminal residue" evidence="5">
    <location>
        <position position="1"/>
    </location>
</feature>
<dbReference type="InterPro" id="IPR001360">
    <property type="entry name" value="Glyco_hydro_1"/>
</dbReference>
<dbReference type="InterPro" id="IPR017853">
    <property type="entry name" value="GH"/>
</dbReference>
<dbReference type="AlphaFoldDB" id="A0A0L7KTI0"/>
<evidence type="ECO:0000256" key="1">
    <source>
        <dbReference type="ARBA" id="ARBA00010838"/>
    </source>
</evidence>
<evidence type="ECO:0000256" key="2">
    <source>
        <dbReference type="ARBA" id="ARBA00022801"/>
    </source>
</evidence>